<keyword evidence="1" id="KW-0472">Membrane</keyword>
<name>A0ABP0KC60_9DINO</name>
<gene>
    <name evidence="2" type="ORF">CCMP2556_LOCUS15608</name>
</gene>
<dbReference type="Proteomes" id="UP001642484">
    <property type="component" value="Unassembled WGS sequence"/>
</dbReference>
<protein>
    <recommendedName>
        <fullName evidence="4">Transmembrane protein</fullName>
    </recommendedName>
</protein>
<organism evidence="2 3">
    <name type="scientific">Durusdinium trenchii</name>
    <dbReference type="NCBI Taxonomy" id="1381693"/>
    <lineage>
        <taxon>Eukaryota</taxon>
        <taxon>Sar</taxon>
        <taxon>Alveolata</taxon>
        <taxon>Dinophyceae</taxon>
        <taxon>Suessiales</taxon>
        <taxon>Symbiodiniaceae</taxon>
        <taxon>Durusdinium</taxon>
    </lineage>
</organism>
<feature type="transmembrane region" description="Helical" evidence="1">
    <location>
        <begin position="92"/>
        <end position="113"/>
    </location>
</feature>
<proteinExistence type="predicted"/>
<dbReference type="EMBL" id="CAXAMN010008224">
    <property type="protein sequence ID" value="CAK9024388.1"/>
    <property type="molecule type" value="Genomic_DNA"/>
</dbReference>
<evidence type="ECO:0008006" key="4">
    <source>
        <dbReference type="Google" id="ProtNLM"/>
    </source>
</evidence>
<sequence length="393" mass="44389">MASDRVQVNSLHHRALQRNSLTASERAALHARRFDLETLRDDQVCCRPACALACGLACALVLVPSLSTKQGVQCFTDGLDFGCTKPTPSSEVWTLIGVLLALRCSLALLAYLLTLCRRLLQRASHSGRARASSAHTSAEDGLLANPLDPAGADYWEGRSVGRGISVFLPDARKQKELLRTWNQRESFALLGTGSYLIRQPDLLLWWDLPEEMVGLLSEDQSVVYAALGPEKQYFLRSAFAFGFVNGDTCWSLWSELSQQIKEQEQREHRVSYVCIAPDRGYFVLFESGGWAHNRLPESLRCFLTQNRERLSQVDTMSVSHEGAWFVSFRDGLKPRWRCDRLPRRLGERLLQLSGGDWKIQSVEFGFDGSWLLRFDSFEGAQKERETRLALWAV</sequence>
<accession>A0ABP0KC60</accession>
<reference evidence="2 3" key="1">
    <citation type="submission" date="2024-02" db="EMBL/GenBank/DDBJ databases">
        <authorList>
            <person name="Chen Y."/>
            <person name="Shah S."/>
            <person name="Dougan E. K."/>
            <person name="Thang M."/>
            <person name="Chan C."/>
        </authorList>
    </citation>
    <scope>NUCLEOTIDE SEQUENCE [LARGE SCALE GENOMIC DNA]</scope>
</reference>
<comment type="caution">
    <text evidence="2">The sequence shown here is derived from an EMBL/GenBank/DDBJ whole genome shotgun (WGS) entry which is preliminary data.</text>
</comment>
<evidence type="ECO:0000313" key="3">
    <source>
        <dbReference type="Proteomes" id="UP001642484"/>
    </source>
</evidence>
<keyword evidence="1" id="KW-0812">Transmembrane</keyword>
<keyword evidence="1" id="KW-1133">Transmembrane helix</keyword>
<evidence type="ECO:0000313" key="2">
    <source>
        <dbReference type="EMBL" id="CAK9024388.1"/>
    </source>
</evidence>
<evidence type="ECO:0000256" key="1">
    <source>
        <dbReference type="SAM" id="Phobius"/>
    </source>
</evidence>
<keyword evidence="3" id="KW-1185">Reference proteome</keyword>